<organism evidence="1 2">
    <name type="scientific">Alternaria panax</name>
    <dbReference type="NCBI Taxonomy" id="48097"/>
    <lineage>
        <taxon>Eukaryota</taxon>
        <taxon>Fungi</taxon>
        <taxon>Dikarya</taxon>
        <taxon>Ascomycota</taxon>
        <taxon>Pezizomycotina</taxon>
        <taxon>Dothideomycetes</taxon>
        <taxon>Pleosporomycetidae</taxon>
        <taxon>Pleosporales</taxon>
        <taxon>Pleosporineae</taxon>
        <taxon>Pleosporaceae</taxon>
        <taxon>Alternaria</taxon>
        <taxon>Alternaria sect. Panax</taxon>
    </lineage>
</organism>
<sequence>MQSRRLIRFLSSSYKFTSRAVDPVFSLSKTLKPSIRQSEPTQQDRNDFLLLFLGMHGDIMKLQGDLLQITAGGADVMTVAPCLYGWLNVIMKERVETLENGKPLMVEGYPPTSSARMMSRWVREYDTAVLSLYDRTENLLTAHVYDSLSEVPPTVASTSASAYLTAVDADIETAALDSRRGRGSQQNSGK</sequence>
<dbReference type="Proteomes" id="UP001199106">
    <property type="component" value="Unassembled WGS sequence"/>
</dbReference>
<comment type="caution">
    <text evidence="1">The sequence shown here is derived from an EMBL/GenBank/DDBJ whole genome shotgun (WGS) entry which is preliminary data.</text>
</comment>
<name>A0AAD4NUJ7_9PLEO</name>
<protein>
    <submittedName>
        <fullName evidence="1">Uncharacterized protein</fullName>
    </submittedName>
</protein>
<dbReference type="AlphaFoldDB" id="A0AAD4NUJ7"/>
<evidence type="ECO:0000313" key="1">
    <source>
        <dbReference type="EMBL" id="KAG9194799.1"/>
    </source>
</evidence>
<evidence type="ECO:0000313" key="2">
    <source>
        <dbReference type="Proteomes" id="UP001199106"/>
    </source>
</evidence>
<gene>
    <name evidence="1" type="ORF">G6011_04834</name>
</gene>
<reference evidence="1" key="1">
    <citation type="submission" date="2021-07" db="EMBL/GenBank/DDBJ databases">
        <title>Genome Resource of American Ginseng Black Spot Pathogen Alternaria panax.</title>
        <authorList>
            <person name="Qiu C."/>
            <person name="Wang W."/>
            <person name="Liu Z."/>
        </authorList>
    </citation>
    <scope>NUCLEOTIDE SEQUENCE</scope>
    <source>
        <strain evidence="1">BNCC115425</strain>
    </source>
</reference>
<proteinExistence type="predicted"/>
<accession>A0AAD4NUJ7</accession>
<dbReference type="EMBL" id="JAANER010000002">
    <property type="protein sequence ID" value="KAG9194799.1"/>
    <property type="molecule type" value="Genomic_DNA"/>
</dbReference>
<keyword evidence="2" id="KW-1185">Reference proteome</keyword>